<dbReference type="RefSeq" id="WP_145287429.1">
    <property type="nucleotide sequence ID" value="NZ_CP036318.1"/>
</dbReference>
<dbReference type="InterPro" id="IPR005235">
    <property type="entry name" value="YmdB-like"/>
</dbReference>
<dbReference type="InterPro" id="IPR029052">
    <property type="entry name" value="Metallo-depent_PP-like"/>
</dbReference>
<dbReference type="AlphaFoldDB" id="A0A518IXE7"/>
<evidence type="ECO:0008006" key="5">
    <source>
        <dbReference type="Google" id="ProtNLM"/>
    </source>
</evidence>
<feature type="binding site" evidence="2">
    <location>
        <position position="8"/>
    </location>
    <ligand>
        <name>Fe cation</name>
        <dbReference type="ChEBI" id="CHEBI:24875"/>
        <label>1</label>
    </ligand>
</feature>
<dbReference type="PANTHER" id="PTHR36303:SF1">
    <property type="entry name" value="2',3'-CYCLIC-NUCLEOTIDE 2'-PHOSPHODIESTERASE"/>
    <property type="match status" value="1"/>
</dbReference>
<feature type="binding site" evidence="2">
    <location>
        <position position="39"/>
    </location>
    <ligand>
        <name>Fe cation</name>
        <dbReference type="ChEBI" id="CHEBI:24875"/>
        <label>1</label>
    </ligand>
</feature>
<dbReference type="Pfam" id="PF13277">
    <property type="entry name" value="YmdB"/>
    <property type="match status" value="1"/>
</dbReference>
<keyword evidence="4" id="KW-1185">Reference proteome</keyword>
<evidence type="ECO:0000313" key="3">
    <source>
        <dbReference type="EMBL" id="QDV57755.1"/>
    </source>
</evidence>
<evidence type="ECO:0000256" key="2">
    <source>
        <dbReference type="PIRSR" id="PIRSR004789-51"/>
    </source>
</evidence>
<evidence type="ECO:0000256" key="1">
    <source>
        <dbReference type="PIRSR" id="PIRSR004789-50"/>
    </source>
</evidence>
<dbReference type="CDD" id="cd07382">
    <property type="entry name" value="MPP_DR1281"/>
    <property type="match status" value="1"/>
</dbReference>
<accession>A0A518IXE7</accession>
<feature type="binding site" evidence="2">
    <location>
        <position position="151"/>
    </location>
    <ligand>
        <name>Fe cation</name>
        <dbReference type="ChEBI" id="CHEBI:24875"/>
        <label>2</label>
    </ligand>
</feature>
<protein>
    <recommendedName>
        <fullName evidence="5">Calcineurin-like phosphoesterase</fullName>
    </recommendedName>
</protein>
<organism evidence="3 4">
    <name type="scientific">Rosistilla oblonga</name>
    <dbReference type="NCBI Taxonomy" id="2527990"/>
    <lineage>
        <taxon>Bacteria</taxon>
        <taxon>Pseudomonadati</taxon>
        <taxon>Planctomycetota</taxon>
        <taxon>Planctomycetia</taxon>
        <taxon>Pirellulales</taxon>
        <taxon>Pirellulaceae</taxon>
        <taxon>Rosistilla</taxon>
    </lineage>
</organism>
<dbReference type="Proteomes" id="UP000316770">
    <property type="component" value="Chromosome"/>
</dbReference>
<dbReference type="SUPFAM" id="SSF56300">
    <property type="entry name" value="Metallo-dependent phosphatases"/>
    <property type="match status" value="1"/>
</dbReference>
<dbReference type="GO" id="GO:0046872">
    <property type="term" value="F:metal ion binding"/>
    <property type="evidence" value="ECO:0007669"/>
    <property type="project" value="UniProtKB-KW"/>
</dbReference>
<dbReference type="GO" id="GO:0004113">
    <property type="term" value="F:2',3'-cyclic-nucleotide 3'-phosphodiesterase activity"/>
    <property type="evidence" value="ECO:0007669"/>
    <property type="project" value="TreeGrafter"/>
</dbReference>
<feature type="active site" description="Proton donor" evidence="1">
    <location>
        <position position="68"/>
    </location>
</feature>
<gene>
    <name evidence="3" type="ORF">Mal33_37690</name>
</gene>
<keyword evidence="2" id="KW-0479">Metal-binding</keyword>
<feature type="binding site" evidence="2">
    <location>
        <position position="40"/>
    </location>
    <ligand>
        <name>Fe cation</name>
        <dbReference type="ChEBI" id="CHEBI:24875"/>
        <label>1</label>
    </ligand>
</feature>
<dbReference type="PANTHER" id="PTHR36303">
    <property type="entry name" value="2',3'-CYCLIC-NUCLEOTIDE 2'-PHOSPHODIESTERASE"/>
    <property type="match status" value="1"/>
</dbReference>
<feature type="binding site" evidence="2">
    <location>
        <position position="178"/>
    </location>
    <ligand>
        <name>Fe cation</name>
        <dbReference type="ChEBI" id="CHEBI:24875"/>
        <label>1</label>
    </ligand>
</feature>
<name>A0A518IXE7_9BACT</name>
<proteinExistence type="predicted"/>
<evidence type="ECO:0000313" key="4">
    <source>
        <dbReference type="Proteomes" id="UP000316770"/>
    </source>
</evidence>
<dbReference type="EMBL" id="CP036318">
    <property type="protein sequence ID" value="QDV57755.1"/>
    <property type="molecule type" value="Genomic_DNA"/>
</dbReference>
<sequence>MRLLFLGDIVGKPGVQACVAMVPGLRDELQTDLVIVNAENSADGSGLTVKQFQKLAANGIDAFTMGDHIYRKREIIPVLQKDPRIVKPANYPASAPGKTFAIVETASGIQVAIVSLMGRVYMRPVDCPFAAADRVLAEIPENVKVRFVDLHAEATSDKQLLGRYLDGRVSAALGTHTHVPTADARILPGGTAFMCDVGMSGAYESIIGREIDPVMQTTLSFNPTFFHVASKDVRLCGAVIDIDPETGKATSIERFERSWSGSA</sequence>
<dbReference type="Gene3D" id="3.60.21.10">
    <property type="match status" value="1"/>
</dbReference>
<feature type="binding site" evidence="2">
    <location>
        <position position="67"/>
    </location>
    <ligand>
        <name>Fe cation</name>
        <dbReference type="ChEBI" id="CHEBI:24875"/>
        <label>2</label>
    </ligand>
</feature>
<dbReference type="PIRSF" id="PIRSF004789">
    <property type="entry name" value="DR1281"/>
    <property type="match status" value="1"/>
</dbReference>
<reference evidence="3 4" key="1">
    <citation type="submission" date="2019-02" db="EMBL/GenBank/DDBJ databases">
        <title>Deep-cultivation of Planctomycetes and their phenomic and genomic characterization uncovers novel biology.</title>
        <authorList>
            <person name="Wiegand S."/>
            <person name="Jogler M."/>
            <person name="Boedeker C."/>
            <person name="Pinto D."/>
            <person name="Vollmers J."/>
            <person name="Rivas-Marin E."/>
            <person name="Kohn T."/>
            <person name="Peeters S.H."/>
            <person name="Heuer A."/>
            <person name="Rast P."/>
            <person name="Oberbeckmann S."/>
            <person name="Bunk B."/>
            <person name="Jeske O."/>
            <person name="Meyerdierks A."/>
            <person name="Storesund J.E."/>
            <person name="Kallscheuer N."/>
            <person name="Luecker S."/>
            <person name="Lage O.M."/>
            <person name="Pohl T."/>
            <person name="Merkel B.J."/>
            <person name="Hornburger P."/>
            <person name="Mueller R.-W."/>
            <person name="Bruemmer F."/>
            <person name="Labrenz M."/>
            <person name="Spormann A.M."/>
            <person name="Op den Camp H."/>
            <person name="Overmann J."/>
            <person name="Amann R."/>
            <person name="Jetten M.S.M."/>
            <person name="Mascher T."/>
            <person name="Medema M.H."/>
            <person name="Devos D.P."/>
            <person name="Kaster A.-K."/>
            <person name="Ovreas L."/>
            <person name="Rohde M."/>
            <person name="Galperin M.Y."/>
            <person name="Jogler C."/>
        </authorList>
    </citation>
    <scope>NUCLEOTIDE SEQUENCE [LARGE SCALE GENOMIC DNA]</scope>
    <source>
        <strain evidence="3 4">Mal33</strain>
    </source>
</reference>
<feature type="binding site" evidence="2">
    <location>
        <position position="39"/>
    </location>
    <ligand>
        <name>Fe cation</name>
        <dbReference type="ChEBI" id="CHEBI:24875"/>
        <label>2</label>
    </ligand>
</feature>
<feature type="binding site" evidence="2">
    <location>
        <position position="176"/>
    </location>
    <ligand>
        <name>Fe cation</name>
        <dbReference type="ChEBI" id="CHEBI:24875"/>
        <label>2</label>
    </ligand>
</feature>